<comment type="similarity">
    <text evidence="1">Belongs to the RelE toxin family.</text>
</comment>
<protein>
    <submittedName>
        <fullName evidence="3">Type II toxin-antitoxin system RelE/ParE family toxin</fullName>
    </submittedName>
</protein>
<organism evidence="3 4">
    <name type="scientific">Herbiconiux aconitum</name>
    <dbReference type="NCBI Taxonomy" id="2970913"/>
    <lineage>
        <taxon>Bacteria</taxon>
        <taxon>Bacillati</taxon>
        <taxon>Actinomycetota</taxon>
        <taxon>Actinomycetes</taxon>
        <taxon>Micrococcales</taxon>
        <taxon>Microbacteriaceae</taxon>
        <taxon>Herbiconiux</taxon>
    </lineage>
</organism>
<dbReference type="PANTHER" id="PTHR35601">
    <property type="entry name" value="TOXIN RELE"/>
    <property type="match status" value="1"/>
</dbReference>
<evidence type="ECO:0000313" key="3">
    <source>
        <dbReference type="EMBL" id="MCS5718475.1"/>
    </source>
</evidence>
<evidence type="ECO:0000256" key="1">
    <source>
        <dbReference type="ARBA" id="ARBA00006226"/>
    </source>
</evidence>
<dbReference type="SUPFAM" id="SSF143011">
    <property type="entry name" value="RelE-like"/>
    <property type="match status" value="1"/>
</dbReference>
<reference evidence="3" key="1">
    <citation type="submission" date="2022-08" db="EMBL/GenBank/DDBJ databases">
        <authorList>
            <person name="Deng Y."/>
            <person name="Han X.-F."/>
            <person name="Zhang Y.-Q."/>
        </authorList>
    </citation>
    <scope>NUCLEOTIDE SEQUENCE</scope>
    <source>
        <strain evidence="3">CPCC 205763</strain>
    </source>
</reference>
<name>A0ABT2GQH5_9MICO</name>
<accession>A0ABT2GQH5</accession>
<comment type="caution">
    <text evidence="3">The sequence shown here is derived from an EMBL/GenBank/DDBJ whole genome shotgun (WGS) entry which is preliminary data.</text>
</comment>
<keyword evidence="2" id="KW-1277">Toxin-antitoxin system</keyword>
<dbReference type="PANTHER" id="PTHR35601:SF1">
    <property type="entry name" value="TOXIN RELE"/>
    <property type="match status" value="1"/>
</dbReference>
<dbReference type="EMBL" id="JANLCM010000001">
    <property type="protein sequence ID" value="MCS5718475.1"/>
    <property type="molecule type" value="Genomic_DNA"/>
</dbReference>
<proteinExistence type="inferred from homology"/>
<keyword evidence="4" id="KW-1185">Reference proteome</keyword>
<dbReference type="Gene3D" id="3.30.2310.20">
    <property type="entry name" value="RelE-like"/>
    <property type="match status" value="1"/>
</dbReference>
<dbReference type="InterPro" id="IPR007712">
    <property type="entry name" value="RelE/ParE_toxin"/>
</dbReference>
<dbReference type="Proteomes" id="UP001165584">
    <property type="component" value="Unassembled WGS sequence"/>
</dbReference>
<sequence>MSAQYEVRFTRSAKRALTEKLPESVASAAFRFIMGALRDNPTRLGKQLDEPLFPLYSARRGEYRILYRIEDDRLIIEVLSVIHRRDAYRA</sequence>
<dbReference type="RefSeq" id="WP_259507383.1">
    <property type="nucleotide sequence ID" value="NZ_JANLCM010000001.1"/>
</dbReference>
<dbReference type="InterPro" id="IPR035093">
    <property type="entry name" value="RelE/ParE_toxin_dom_sf"/>
</dbReference>
<evidence type="ECO:0000313" key="4">
    <source>
        <dbReference type="Proteomes" id="UP001165584"/>
    </source>
</evidence>
<evidence type="ECO:0000256" key="2">
    <source>
        <dbReference type="ARBA" id="ARBA00022649"/>
    </source>
</evidence>
<dbReference type="Pfam" id="PF05016">
    <property type="entry name" value="ParE_toxin"/>
    <property type="match status" value="1"/>
</dbReference>
<gene>
    <name evidence="3" type="ORF">N1027_10035</name>
</gene>